<dbReference type="Gene3D" id="3.30.700.10">
    <property type="entry name" value="Glycoprotein, Type 4 Pilin"/>
    <property type="match status" value="1"/>
</dbReference>
<dbReference type="EMBL" id="MHNF01000024">
    <property type="protein sequence ID" value="OGZ40864.1"/>
    <property type="molecule type" value="Genomic_DNA"/>
</dbReference>
<reference evidence="7 8" key="1">
    <citation type="journal article" date="2016" name="Nat. Commun.">
        <title>Thousands of microbial genomes shed light on interconnected biogeochemical processes in an aquifer system.</title>
        <authorList>
            <person name="Anantharaman K."/>
            <person name="Brown C.T."/>
            <person name="Hug L.A."/>
            <person name="Sharon I."/>
            <person name="Castelle C.J."/>
            <person name="Probst A.J."/>
            <person name="Thomas B.C."/>
            <person name="Singh A."/>
            <person name="Wilkins M.J."/>
            <person name="Karaoz U."/>
            <person name="Brodie E.L."/>
            <person name="Williams K.H."/>
            <person name="Hubbard S.S."/>
            <person name="Banfield J.F."/>
        </authorList>
    </citation>
    <scope>NUCLEOTIDE SEQUENCE [LARGE SCALE GENOMIC DNA]</scope>
</reference>
<evidence type="ECO:0000256" key="2">
    <source>
        <dbReference type="ARBA" id="ARBA00022481"/>
    </source>
</evidence>
<name>A0A1G2FRZ5_9BACT</name>
<evidence type="ECO:0000256" key="5">
    <source>
        <dbReference type="ARBA" id="ARBA00023136"/>
    </source>
</evidence>
<evidence type="ECO:0000313" key="8">
    <source>
        <dbReference type="Proteomes" id="UP000177126"/>
    </source>
</evidence>
<accession>A0A1G2FRZ5</accession>
<dbReference type="PANTHER" id="PTHR30093:SF44">
    <property type="entry name" value="TYPE II SECRETION SYSTEM CORE PROTEIN G"/>
    <property type="match status" value="1"/>
</dbReference>
<dbReference type="InterPro" id="IPR000983">
    <property type="entry name" value="Bac_GSPG_pilin"/>
</dbReference>
<keyword evidence="2" id="KW-0488">Methylation</keyword>
<dbReference type="Pfam" id="PF07963">
    <property type="entry name" value="N_methyl"/>
    <property type="match status" value="1"/>
</dbReference>
<organism evidence="7 8">
    <name type="scientific">Candidatus Portnoybacteria bacterium RIFCSPLOWO2_02_FULL_39_11</name>
    <dbReference type="NCBI Taxonomy" id="1802001"/>
    <lineage>
        <taxon>Bacteria</taxon>
        <taxon>Candidatus Portnoyibacteriota</taxon>
    </lineage>
</organism>
<keyword evidence="5 6" id="KW-0472">Membrane</keyword>
<evidence type="ECO:0000256" key="1">
    <source>
        <dbReference type="ARBA" id="ARBA00004167"/>
    </source>
</evidence>
<protein>
    <recommendedName>
        <fullName evidence="9">Type II secretion system protein GspG C-terminal domain-containing protein</fullName>
    </recommendedName>
</protein>
<dbReference type="GO" id="GO:0015628">
    <property type="term" value="P:protein secretion by the type II secretion system"/>
    <property type="evidence" value="ECO:0007669"/>
    <property type="project" value="InterPro"/>
</dbReference>
<dbReference type="GO" id="GO:0016020">
    <property type="term" value="C:membrane"/>
    <property type="evidence" value="ECO:0007669"/>
    <property type="project" value="UniProtKB-SubCell"/>
</dbReference>
<keyword evidence="3 6" id="KW-0812">Transmembrane</keyword>
<keyword evidence="4 6" id="KW-1133">Transmembrane helix</keyword>
<comment type="caution">
    <text evidence="7">The sequence shown here is derived from an EMBL/GenBank/DDBJ whole genome shotgun (WGS) entry which is preliminary data.</text>
</comment>
<evidence type="ECO:0000256" key="3">
    <source>
        <dbReference type="ARBA" id="ARBA00022692"/>
    </source>
</evidence>
<proteinExistence type="predicted"/>
<dbReference type="NCBIfam" id="TIGR02532">
    <property type="entry name" value="IV_pilin_GFxxxE"/>
    <property type="match status" value="1"/>
</dbReference>
<dbReference type="SUPFAM" id="SSF54523">
    <property type="entry name" value="Pili subunits"/>
    <property type="match status" value="1"/>
</dbReference>
<dbReference type="Proteomes" id="UP000177126">
    <property type="component" value="Unassembled WGS sequence"/>
</dbReference>
<comment type="subcellular location">
    <subcellularLocation>
        <location evidence="1">Membrane</location>
        <topology evidence="1">Single-pass membrane protein</topology>
    </subcellularLocation>
</comment>
<evidence type="ECO:0000256" key="4">
    <source>
        <dbReference type="ARBA" id="ARBA00022989"/>
    </source>
</evidence>
<dbReference type="InterPro" id="IPR045584">
    <property type="entry name" value="Pilin-like"/>
</dbReference>
<gene>
    <name evidence="7" type="ORF">A3B04_03760</name>
</gene>
<evidence type="ECO:0000256" key="6">
    <source>
        <dbReference type="SAM" id="Phobius"/>
    </source>
</evidence>
<dbReference type="AlphaFoldDB" id="A0A1G2FRZ5"/>
<dbReference type="PANTHER" id="PTHR30093">
    <property type="entry name" value="GENERAL SECRETION PATHWAY PROTEIN G"/>
    <property type="match status" value="1"/>
</dbReference>
<dbReference type="GO" id="GO:0015627">
    <property type="term" value="C:type II protein secretion system complex"/>
    <property type="evidence" value="ECO:0007669"/>
    <property type="project" value="InterPro"/>
</dbReference>
<dbReference type="PRINTS" id="PR00813">
    <property type="entry name" value="BCTERIALGSPG"/>
</dbReference>
<dbReference type="PROSITE" id="PS00409">
    <property type="entry name" value="PROKAR_NTER_METHYL"/>
    <property type="match status" value="1"/>
</dbReference>
<sequence>MIELKKQQKRFTLSLSKGFTLIELLVVIAIIGILATIVMVSLNTARSKARDARRVSDVRQMQLALQMSYDANGSYPAALSGLAPTYISAVPFDPDGTGVYQYCLSAAKGYHLGTKAGGLENAGGPLLNDADAVAADCTTGGFAGTDPVYDVTP</sequence>
<evidence type="ECO:0000313" key="7">
    <source>
        <dbReference type="EMBL" id="OGZ40864.1"/>
    </source>
</evidence>
<dbReference type="InterPro" id="IPR012902">
    <property type="entry name" value="N_methyl_site"/>
</dbReference>
<evidence type="ECO:0008006" key="9">
    <source>
        <dbReference type="Google" id="ProtNLM"/>
    </source>
</evidence>
<feature type="transmembrane region" description="Helical" evidence="6">
    <location>
        <begin position="21"/>
        <end position="42"/>
    </location>
</feature>